<reference evidence="15" key="1">
    <citation type="journal article" date="2019" name="Int. J. Syst. Evol. Microbiol.">
        <title>The Global Catalogue of Microorganisms (GCM) 10K type strain sequencing project: providing services to taxonomists for standard genome sequencing and annotation.</title>
        <authorList>
            <consortium name="The Broad Institute Genomics Platform"/>
            <consortium name="The Broad Institute Genome Sequencing Center for Infectious Disease"/>
            <person name="Wu L."/>
            <person name="Ma J."/>
        </authorList>
    </citation>
    <scope>NUCLEOTIDE SEQUENCE [LARGE SCALE GENOMIC DNA]</scope>
    <source>
        <strain evidence="15">JCM 32206</strain>
    </source>
</reference>
<organism evidence="14 15">
    <name type="scientific">Rhodococcus olei</name>
    <dbReference type="NCBI Taxonomy" id="2161675"/>
    <lineage>
        <taxon>Bacteria</taxon>
        <taxon>Bacillati</taxon>
        <taxon>Actinomycetota</taxon>
        <taxon>Actinomycetes</taxon>
        <taxon>Mycobacteriales</taxon>
        <taxon>Nocardiaceae</taxon>
        <taxon>Rhodococcus</taxon>
    </lineage>
</organism>
<dbReference type="InterPro" id="IPR021163">
    <property type="entry name" value="Ferredox_Rdtase_adrenod"/>
</dbReference>
<evidence type="ECO:0000313" key="15">
    <source>
        <dbReference type="Proteomes" id="UP001501183"/>
    </source>
</evidence>
<feature type="region of interest" description="Disordered" evidence="12">
    <location>
        <begin position="434"/>
        <end position="457"/>
    </location>
</feature>
<dbReference type="EC" id="1.18.1.2" evidence="3"/>
<dbReference type="EMBL" id="BAABFB010000020">
    <property type="protein sequence ID" value="GAA4473767.1"/>
    <property type="molecule type" value="Genomic_DNA"/>
</dbReference>
<comment type="similarity">
    <text evidence="2">Belongs to the ferredoxin--NADP reductase type 1 family.</text>
</comment>
<keyword evidence="15" id="KW-1185">Reference proteome</keyword>
<dbReference type="RefSeq" id="WP_345342451.1">
    <property type="nucleotide sequence ID" value="NZ_BAABFB010000020.1"/>
</dbReference>
<dbReference type="InterPro" id="IPR017896">
    <property type="entry name" value="4Fe4S_Fe-S-bd"/>
</dbReference>
<dbReference type="InterPro" id="IPR023753">
    <property type="entry name" value="FAD/NAD-binding_dom"/>
</dbReference>
<dbReference type="SUPFAM" id="SSF51971">
    <property type="entry name" value="Nucleotide-binding domain"/>
    <property type="match status" value="2"/>
</dbReference>
<evidence type="ECO:0000256" key="6">
    <source>
        <dbReference type="ARBA" id="ARBA00022827"/>
    </source>
</evidence>
<dbReference type="PROSITE" id="PS51379">
    <property type="entry name" value="4FE4S_FER_2"/>
    <property type="match status" value="2"/>
</dbReference>
<protein>
    <recommendedName>
        <fullName evidence="3">ferredoxin--NADP(+) reductase</fullName>
        <ecNumber evidence="3">1.18.1.2</ecNumber>
    </recommendedName>
</protein>
<dbReference type="Pfam" id="PF07992">
    <property type="entry name" value="Pyr_redox_2"/>
    <property type="match status" value="1"/>
</dbReference>
<evidence type="ECO:0000256" key="5">
    <source>
        <dbReference type="ARBA" id="ARBA00022723"/>
    </source>
</evidence>
<evidence type="ECO:0000256" key="4">
    <source>
        <dbReference type="ARBA" id="ARBA00022630"/>
    </source>
</evidence>
<dbReference type="Proteomes" id="UP001501183">
    <property type="component" value="Unassembled WGS sequence"/>
</dbReference>
<dbReference type="PANTHER" id="PTHR48467:SF1">
    <property type="entry name" value="GLUTAMATE SYNTHASE 1 [NADH], CHLOROPLASTIC-LIKE"/>
    <property type="match status" value="1"/>
</dbReference>
<evidence type="ECO:0000256" key="3">
    <source>
        <dbReference type="ARBA" id="ARBA00013223"/>
    </source>
</evidence>
<gene>
    <name evidence="14" type="ORF">GCM10023094_08120</name>
</gene>
<evidence type="ECO:0000256" key="11">
    <source>
        <dbReference type="ARBA" id="ARBA00047776"/>
    </source>
</evidence>
<keyword evidence="9" id="KW-0408">Iron</keyword>
<dbReference type="InterPro" id="IPR055275">
    <property type="entry name" value="Ferredox_Rdtase"/>
</dbReference>
<evidence type="ECO:0000256" key="9">
    <source>
        <dbReference type="ARBA" id="ARBA00023004"/>
    </source>
</evidence>
<sequence>MAYVITQACCNDASCVEVCPVDCIRPIPDDSDYTTTEMLYIEPATCIDCGACMDACPVAAIFPEDQLTAVNARYQTINAEYFGKHPLKPGWDAFEPMTPVAVPQEEAPLRVAIVGSGPAGCYAAADLVTQGGNSVEVEMFDRLPTPWGLVRAGVAPDHPSTKMVTDIFRWTVSQPSFAFHLNVDIGKHLTHDELMAHHHAVIYAVGASRNRRLGVPGEDLSGSHAATEFVAWYNGHPDHADRQFDLSAERAVIVGNGNVALDVARILVMDPEELAGTDIADYALEALRKSNIREVIVLGRRGPAQAAYTNPELIALGHLKGVDVVVDPVEMVLDTHSQALVESAGAEPSTVLKTTVAQEFSERTPNPANKRIVLRFLASPTEVVGTEHATGLTIARNELFEEDGTLRARATEQTETIETGLVLRSIGYRATPVPGIPFDESRGTIPNQTGRVIDPGTGEPLAGVYTAGWIKRGPSGVIGTNKKCAKDTVAQLLEDFTDGNLTKPTGDRKDLDKLINERQPDVVDYKGWEAIDKAERERGKESGRPRIKITDVKSMVEIAHT</sequence>
<dbReference type="Gene3D" id="3.40.50.720">
    <property type="entry name" value="NAD(P)-binding Rossmann-like Domain"/>
    <property type="match status" value="1"/>
</dbReference>
<dbReference type="PROSITE" id="PS00198">
    <property type="entry name" value="4FE4S_FER_1"/>
    <property type="match status" value="1"/>
</dbReference>
<keyword evidence="8" id="KW-0560">Oxidoreductase</keyword>
<keyword evidence="10" id="KW-0411">Iron-sulfur</keyword>
<keyword evidence="6" id="KW-0274">FAD</keyword>
<dbReference type="PANTHER" id="PTHR48467">
    <property type="entry name" value="GLUTAMATE SYNTHASE 1 [NADH], CHLOROPLASTIC-LIKE"/>
    <property type="match status" value="1"/>
</dbReference>
<comment type="caution">
    <text evidence="14">The sequence shown here is derived from an EMBL/GenBank/DDBJ whole genome shotgun (WGS) entry which is preliminary data.</text>
</comment>
<comment type="catalytic activity">
    <reaction evidence="11">
        <text>2 reduced [2Fe-2S]-[ferredoxin] + NADP(+) + H(+) = 2 oxidized [2Fe-2S]-[ferredoxin] + NADPH</text>
        <dbReference type="Rhea" id="RHEA:20125"/>
        <dbReference type="Rhea" id="RHEA-COMP:10000"/>
        <dbReference type="Rhea" id="RHEA-COMP:10001"/>
        <dbReference type="ChEBI" id="CHEBI:15378"/>
        <dbReference type="ChEBI" id="CHEBI:33737"/>
        <dbReference type="ChEBI" id="CHEBI:33738"/>
        <dbReference type="ChEBI" id="CHEBI:57783"/>
        <dbReference type="ChEBI" id="CHEBI:58349"/>
        <dbReference type="EC" id="1.18.1.2"/>
    </reaction>
</comment>
<evidence type="ECO:0000256" key="12">
    <source>
        <dbReference type="SAM" id="MobiDB-lite"/>
    </source>
</evidence>
<comment type="cofactor">
    <cofactor evidence="1">
        <name>FAD</name>
        <dbReference type="ChEBI" id="CHEBI:57692"/>
    </cofactor>
</comment>
<feature type="domain" description="4Fe-4S ferredoxin-type" evidence="13">
    <location>
        <begin position="37"/>
        <end position="66"/>
    </location>
</feature>
<evidence type="ECO:0000313" key="14">
    <source>
        <dbReference type="EMBL" id="GAA4473767.1"/>
    </source>
</evidence>
<dbReference type="InterPro" id="IPR036188">
    <property type="entry name" value="FAD/NAD-bd_sf"/>
</dbReference>
<evidence type="ECO:0000256" key="8">
    <source>
        <dbReference type="ARBA" id="ARBA00023002"/>
    </source>
</evidence>
<dbReference type="Pfam" id="PF00037">
    <property type="entry name" value="Fer4"/>
    <property type="match status" value="1"/>
</dbReference>
<evidence type="ECO:0000256" key="1">
    <source>
        <dbReference type="ARBA" id="ARBA00001974"/>
    </source>
</evidence>
<dbReference type="Gene3D" id="3.30.70.20">
    <property type="match status" value="1"/>
</dbReference>
<feature type="domain" description="4Fe-4S ferredoxin-type" evidence="13">
    <location>
        <begin position="1"/>
        <end position="29"/>
    </location>
</feature>
<evidence type="ECO:0000256" key="10">
    <source>
        <dbReference type="ARBA" id="ARBA00023014"/>
    </source>
</evidence>
<dbReference type="SUPFAM" id="SSF54862">
    <property type="entry name" value="4Fe-4S ferredoxins"/>
    <property type="match status" value="1"/>
</dbReference>
<keyword evidence="7" id="KW-0521">NADP</keyword>
<keyword evidence="5" id="KW-0479">Metal-binding</keyword>
<proteinExistence type="inferred from homology"/>
<evidence type="ECO:0000256" key="7">
    <source>
        <dbReference type="ARBA" id="ARBA00022857"/>
    </source>
</evidence>
<dbReference type="InterPro" id="IPR017900">
    <property type="entry name" value="4Fe4S_Fe_S_CS"/>
</dbReference>
<dbReference type="PRINTS" id="PR00419">
    <property type="entry name" value="ADXRDTASE"/>
</dbReference>
<dbReference type="Gene3D" id="3.50.50.60">
    <property type="entry name" value="FAD/NAD(P)-binding domain"/>
    <property type="match status" value="1"/>
</dbReference>
<evidence type="ECO:0000259" key="13">
    <source>
        <dbReference type="PROSITE" id="PS51379"/>
    </source>
</evidence>
<keyword evidence="4" id="KW-0285">Flavoprotein</keyword>
<accession>A0ABP8NUI2</accession>
<evidence type="ECO:0000256" key="2">
    <source>
        <dbReference type="ARBA" id="ARBA00008312"/>
    </source>
</evidence>
<dbReference type="PIRSF" id="PIRSF000362">
    <property type="entry name" value="FNR"/>
    <property type="match status" value="1"/>
</dbReference>
<name>A0ABP8NUI2_9NOCA</name>